<dbReference type="Proteomes" id="UP001497516">
    <property type="component" value="Chromosome 1"/>
</dbReference>
<feature type="region of interest" description="Disordered" evidence="1">
    <location>
        <begin position="1"/>
        <end position="25"/>
    </location>
</feature>
<organism evidence="2 3">
    <name type="scientific">Linum trigynum</name>
    <dbReference type="NCBI Taxonomy" id="586398"/>
    <lineage>
        <taxon>Eukaryota</taxon>
        <taxon>Viridiplantae</taxon>
        <taxon>Streptophyta</taxon>
        <taxon>Embryophyta</taxon>
        <taxon>Tracheophyta</taxon>
        <taxon>Spermatophyta</taxon>
        <taxon>Magnoliopsida</taxon>
        <taxon>eudicotyledons</taxon>
        <taxon>Gunneridae</taxon>
        <taxon>Pentapetalae</taxon>
        <taxon>rosids</taxon>
        <taxon>fabids</taxon>
        <taxon>Malpighiales</taxon>
        <taxon>Linaceae</taxon>
        <taxon>Linum</taxon>
    </lineage>
</organism>
<proteinExistence type="predicted"/>
<sequence>MAATLDSDEIPVEEDSTKDNLHLTGEIENQLNNITLDEDDEEPLEVEDGDVDVVRMEAVRHLGLHGRLVSEKKPNIKSMKLALWKAWNLK</sequence>
<accession>A0AAV2CIV9</accession>
<name>A0AAV2CIV9_9ROSI</name>
<dbReference type="EMBL" id="OZ034813">
    <property type="protein sequence ID" value="CAL1355896.1"/>
    <property type="molecule type" value="Genomic_DNA"/>
</dbReference>
<reference evidence="2 3" key="1">
    <citation type="submission" date="2024-04" db="EMBL/GenBank/DDBJ databases">
        <authorList>
            <person name="Fracassetti M."/>
        </authorList>
    </citation>
    <scope>NUCLEOTIDE SEQUENCE [LARGE SCALE GENOMIC DNA]</scope>
</reference>
<keyword evidence="3" id="KW-1185">Reference proteome</keyword>
<protein>
    <submittedName>
        <fullName evidence="2">Uncharacterized protein</fullName>
    </submittedName>
</protein>
<dbReference type="AlphaFoldDB" id="A0AAV2CIV9"/>
<evidence type="ECO:0000313" key="3">
    <source>
        <dbReference type="Proteomes" id="UP001497516"/>
    </source>
</evidence>
<gene>
    <name evidence="2" type="ORF">LTRI10_LOCUS3627</name>
</gene>
<evidence type="ECO:0000313" key="2">
    <source>
        <dbReference type="EMBL" id="CAL1355896.1"/>
    </source>
</evidence>
<feature type="compositionally biased region" description="Acidic residues" evidence="1">
    <location>
        <begin position="1"/>
        <end position="14"/>
    </location>
</feature>
<evidence type="ECO:0000256" key="1">
    <source>
        <dbReference type="SAM" id="MobiDB-lite"/>
    </source>
</evidence>